<dbReference type="KEGG" id="gtr:GLOTRDRAFT_128191"/>
<dbReference type="eggNOG" id="ENOG502SQGP">
    <property type="taxonomic scope" value="Eukaryota"/>
</dbReference>
<dbReference type="EMBL" id="KB469300">
    <property type="protein sequence ID" value="EPQ56244.1"/>
    <property type="molecule type" value="Genomic_DNA"/>
</dbReference>
<organism evidence="1 2">
    <name type="scientific">Gloeophyllum trabeum (strain ATCC 11539 / FP-39264 / Madison 617)</name>
    <name type="common">Brown rot fungus</name>
    <dbReference type="NCBI Taxonomy" id="670483"/>
    <lineage>
        <taxon>Eukaryota</taxon>
        <taxon>Fungi</taxon>
        <taxon>Dikarya</taxon>
        <taxon>Basidiomycota</taxon>
        <taxon>Agaricomycotina</taxon>
        <taxon>Agaricomycetes</taxon>
        <taxon>Gloeophyllales</taxon>
        <taxon>Gloeophyllaceae</taxon>
        <taxon>Gloeophyllum</taxon>
    </lineage>
</organism>
<dbReference type="HOGENOM" id="CLU_021164_3_0_1"/>
<proteinExistence type="predicted"/>
<dbReference type="GeneID" id="19301684"/>
<protein>
    <recommendedName>
        <fullName evidence="3">F-box domain-containing protein</fullName>
    </recommendedName>
</protein>
<evidence type="ECO:0000313" key="1">
    <source>
        <dbReference type="EMBL" id="EPQ56244.1"/>
    </source>
</evidence>
<reference evidence="1 2" key="1">
    <citation type="journal article" date="2012" name="Science">
        <title>The Paleozoic origin of enzymatic lignin decomposition reconstructed from 31 fungal genomes.</title>
        <authorList>
            <person name="Floudas D."/>
            <person name="Binder M."/>
            <person name="Riley R."/>
            <person name="Barry K."/>
            <person name="Blanchette R.A."/>
            <person name="Henrissat B."/>
            <person name="Martinez A.T."/>
            <person name="Otillar R."/>
            <person name="Spatafora J.W."/>
            <person name="Yadav J.S."/>
            <person name="Aerts A."/>
            <person name="Benoit I."/>
            <person name="Boyd A."/>
            <person name="Carlson A."/>
            <person name="Copeland A."/>
            <person name="Coutinho P.M."/>
            <person name="de Vries R.P."/>
            <person name="Ferreira P."/>
            <person name="Findley K."/>
            <person name="Foster B."/>
            <person name="Gaskell J."/>
            <person name="Glotzer D."/>
            <person name="Gorecki P."/>
            <person name="Heitman J."/>
            <person name="Hesse C."/>
            <person name="Hori C."/>
            <person name="Igarashi K."/>
            <person name="Jurgens J.A."/>
            <person name="Kallen N."/>
            <person name="Kersten P."/>
            <person name="Kohler A."/>
            <person name="Kuees U."/>
            <person name="Kumar T.K.A."/>
            <person name="Kuo A."/>
            <person name="LaButti K."/>
            <person name="Larrondo L.F."/>
            <person name="Lindquist E."/>
            <person name="Ling A."/>
            <person name="Lombard V."/>
            <person name="Lucas S."/>
            <person name="Lundell T."/>
            <person name="Martin R."/>
            <person name="McLaughlin D.J."/>
            <person name="Morgenstern I."/>
            <person name="Morin E."/>
            <person name="Murat C."/>
            <person name="Nagy L.G."/>
            <person name="Nolan M."/>
            <person name="Ohm R.A."/>
            <person name="Patyshakuliyeva A."/>
            <person name="Rokas A."/>
            <person name="Ruiz-Duenas F.J."/>
            <person name="Sabat G."/>
            <person name="Salamov A."/>
            <person name="Samejima M."/>
            <person name="Schmutz J."/>
            <person name="Slot J.C."/>
            <person name="St John F."/>
            <person name="Stenlid J."/>
            <person name="Sun H."/>
            <person name="Sun S."/>
            <person name="Syed K."/>
            <person name="Tsang A."/>
            <person name="Wiebenga A."/>
            <person name="Young D."/>
            <person name="Pisabarro A."/>
            <person name="Eastwood D.C."/>
            <person name="Martin F."/>
            <person name="Cullen D."/>
            <person name="Grigoriev I.V."/>
            <person name="Hibbett D.S."/>
        </authorList>
    </citation>
    <scope>NUCLEOTIDE SEQUENCE [LARGE SCALE GENOMIC DNA]</scope>
    <source>
        <strain evidence="1 2">ATCC 11539</strain>
    </source>
</reference>
<name>S7RT21_GLOTA</name>
<keyword evidence="2" id="KW-1185">Reference proteome</keyword>
<dbReference type="AlphaFoldDB" id="S7RT21"/>
<dbReference type="RefSeq" id="XP_007865009.1">
    <property type="nucleotide sequence ID" value="XM_007866818.1"/>
</dbReference>
<accession>S7RT21</accession>
<dbReference type="OrthoDB" id="2663142at2759"/>
<dbReference type="Proteomes" id="UP000030669">
    <property type="component" value="Unassembled WGS sequence"/>
</dbReference>
<gene>
    <name evidence="1" type="ORF">GLOTRDRAFT_128191</name>
</gene>
<evidence type="ECO:0008006" key="3">
    <source>
        <dbReference type="Google" id="ProtNLM"/>
    </source>
</evidence>
<evidence type="ECO:0000313" key="2">
    <source>
        <dbReference type="Proteomes" id="UP000030669"/>
    </source>
</evidence>
<dbReference type="OMA" id="LEMWPES"/>
<sequence>MANVTGVYSSIPDPSAVINLLAFICTLDCWQVARSKVGPPVLTMHSALLVDEIFRQILDECDDLSDPSSRTTLSRLSRCCQAWKDAALDQLWRRLPSISPLLSLIPGHVFVNGQHTLARHAGIILLDELSTFHSYARRVHRLVWTAETHICRHLASYLEDMRIHSSTGTIFPQLASFHGTFVVTEDDVVPWSIVLSGSLRHVDIHGRFKLSKGGEEALSNWLTRLSCVARLDSFNYWGCARKTLGQTISSLSTVRSMSLRTGSQLGFHEGTLAGIATFPRLHTLKLTLHDISAAQFFAALNDFTGPIFPALQKLHIDTSLELLDCIIEHLPQDTLRSLHIEFPGSTVSNSMMPVLAKIADRAADTLQDLTIIHDVETDDIQYSLENEDDLHDPSVIARYGDLFWTIDTLQPLAKLRALRHFDLDTILPPLLRHKDVDELLGWWPRAERVHLAFGSREEDASPFAKNIALQLEQARGIKSLVLPKRDALGRPFDIAALSRCSTPAPKI</sequence>